<dbReference type="Pfam" id="PF00106">
    <property type="entry name" value="adh_short"/>
    <property type="match status" value="1"/>
</dbReference>
<dbReference type="NCBIfam" id="NF006159">
    <property type="entry name" value="PRK08303.1"/>
    <property type="match status" value="1"/>
</dbReference>
<evidence type="ECO:0000313" key="4">
    <source>
        <dbReference type="Proteomes" id="UP000533017"/>
    </source>
</evidence>
<dbReference type="Gene3D" id="3.40.50.720">
    <property type="entry name" value="NAD(P)-binding Rossmann-like Domain"/>
    <property type="match status" value="1"/>
</dbReference>
<dbReference type="SUPFAM" id="SSF51735">
    <property type="entry name" value="NAD(P)-binding Rossmann-fold domains"/>
    <property type="match status" value="1"/>
</dbReference>
<dbReference type="PANTHER" id="PTHR44147:SF2">
    <property type="entry name" value="DEHYDROGENASE_REDUCTASE SDR FAMILY MEMBER 1"/>
    <property type="match status" value="1"/>
</dbReference>
<reference evidence="2 3" key="1">
    <citation type="submission" date="2016-10" db="EMBL/GenBank/DDBJ databases">
        <authorList>
            <person name="de Groot N.N."/>
        </authorList>
    </citation>
    <scope>NUCLEOTIDE SEQUENCE [LARGE SCALE GENOMIC DNA]</scope>
    <source>
        <strain evidence="2 3">CPCC 202808</strain>
    </source>
</reference>
<keyword evidence="4" id="KW-1185">Reference proteome</keyword>
<evidence type="ECO:0000313" key="2">
    <source>
        <dbReference type="EMBL" id="SFH51773.1"/>
    </source>
</evidence>
<reference evidence="1 4" key="2">
    <citation type="submission" date="2020-07" db="EMBL/GenBank/DDBJ databases">
        <title>Sequencing the genomes of 1000 actinobacteria strains.</title>
        <authorList>
            <person name="Klenk H.-P."/>
        </authorList>
    </citation>
    <scope>NUCLEOTIDE SEQUENCE [LARGE SCALE GENOMIC DNA]</scope>
    <source>
        <strain evidence="1 4">DSM 45117</strain>
    </source>
</reference>
<proteinExistence type="predicted"/>
<protein>
    <submittedName>
        <fullName evidence="1">NAD(P)-dependent dehydrogenase (Short-subunit alcohol dehydrogenase family)</fullName>
    </submittedName>
    <submittedName>
        <fullName evidence="2">NAD(P)-dependent dehydrogenase, short-chain alcohol dehydrogenase family</fullName>
    </submittedName>
</protein>
<evidence type="ECO:0000313" key="1">
    <source>
        <dbReference type="EMBL" id="NYH85990.1"/>
    </source>
</evidence>
<dbReference type="Proteomes" id="UP000199052">
    <property type="component" value="Unassembled WGS sequence"/>
</dbReference>
<dbReference type="STRING" id="504797.SAMN05421678_1204"/>
<dbReference type="EMBL" id="FOOI01000020">
    <property type="protein sequence ID" value="SFH51773.1"/>
    <property type="molecule type" value="Genomic_DNA"/>
</dbReference>
<accession>A0A1I3AP11</accession>
<dbReference type="InterPro" id="IPR002347">
    <property type="entry name" value="SDR_fam"/>
</dbReference>
<evidence type="ECO:0000313" key="3">
    <source>
        <dbReference type="Proteomes" id="UP000199052"/>
    </source>
</evidence>
<dbReference type="RefSeq" id="WP_237769077.1">
    <property type="nucleotide sequence ID" value="NZ_FOOI01000020.1"/>
</dbReference>
<dbReference type="Proteomes" id="UP000533017">
    <property type="component" value="Unassembled WGS sequence"/>
</dbReference>
<dbReference type="PANTHER" id="PTHR44147">
    <property type="entry name" value="DEHYDROGENASE/REDUCTASE SDR FAMILY MEMBER 1"/>
    <property type="match status" value="1"/>
</dbReference>
<organism evidence="2 3">
    <name type="scientific">Actinopolymorpha cephalotaxi</name>
    <dbReference type="NCBI Taxonomy" id="504797"/>
    <lineage>
        <taxon>Bacteria</taxon>
        <taxon>Bacillati</taxon>
        <taxon>Actinomycetota</taxon>
        <taxon>Actinomycetes</taxon>
        <taxon>Propionibacteriales</taxon>
        <taxon>Actinopolymorphaceae</taxon>
        <taxon>Actinopolymorpha</taxon>
    </lineage>
</organism>
<name>A0A1I3AP11_9ACTN</name>
<dbReference type="EMBL" id="JACBZA010000001">
    <property type="protein sequence ID" value="NYH85990.1"/>
    <property type="molecule type" value="Genomic_DNA"/>
</dbReference>
<dbReference type="InterPro" id="IPR036291">
    <property type="entry name" value="NAD(P)-bd_dom_sf"/>
</dbReference>
<gene>
    <name evidence="1" type="ORF">FHR37_004841</name>
    <name evidence="2" type="ORF">SAMN05421678_1204</name>
</gene>
<dbReference type="PRINTS" id="PR00081">
    <property type="entry name" value="GDHRDH"/>
</dbReference>
<sequence>MNALDGSGALDGRVALVAGGTRGAGRGIAVELGAAGAHVYVTGRTTREHRSEYDRPETIEETAELVTAAGGTGTAVAVDHRQPDQVAELVRRIERESGRLDVLVNDIWGGEQLFEWDAKLWDHDLDKGLRLLRLAVDTHLITSHHALPLLTRQPGGLVVEMTDGTYDYNSRTYRLSAFYDLAKWSVLRLAWSQGRELAEYGCTAVALTPGWMRSEMMLEHYGVTEETWREALDRPAQPPAPDPGHFGISESPRYVGRAVAALAADPDLARWNQESLSSGQLAKEYGFTDLDGSSPDAWRYMVEVQDPGKPPAAHLYR</sequence>
<dbReference type="AlphaFoldDB" id="A0A1I3AP11"/>